<keyword evidence="1" id="KW-0812">Transmembrane</keyword>
<protein>
    <submittedName>
        <fullName evidence="2">Uncharacterized protein</fullName>
    </submittedName>
</protein>
<keyword evidence="3" id="KW-1185">Reference proteome</keyword>
<evidence type="ECO:0000313" key="3">
    <source>
        <dbReference type="Proteomes" id="UP000245992"/>
    </source>
</evidence>
<dbReference type="AlphaFoldDB" id="A0A2T7TEP4"/>
<name>A0A2T7TEP4_9ACTN</name>
<dbReference type="EMBL" id="AZSP01000023">
    <property type="protein sequence ID" value="PVE13586.1"/>
    <property type="molecule type" value="Genomic_DNA"/>
</dbReference>
<evidence type="ECO:0000313" key="2">
    <source>
        <dbReference type="EMBL" id="PVE13586.1"/>
    </source>
</evidence>
<dbReference type="Proteomes" id="UP000245992">
    <property type="component" value="Unassembled WGS sequence"/>
</dbReference>
<comment type="caution">
    <text evidence="2">The sequence shown here is derived from an EMBL/GenBank/DDBJ whole genome shotgun (WGS) entry which is preliminary data.</text>
</comment>
<accession>A0A2T7TEP4</accession>
<evidence type="ECO:0000256" key="1">
    <source>
        <dbReference type="SAM" id="Phobius"/>
    </source>
</evidence>
<proteinExistence type="predicted"/>
<keyword evidence="1" id="KW-0472">Membrane</keyword>
<gene>
    <name evidence="2" type="ORF">Y717_16270</name>
</gene>
<reference evidence="2 3" key="1">
    <citation type="submission" date="2013-12" db="EMBL/GenBank/DDBJ databases">
        <title>Annotated genome of Streptomyces scopuliridis.</title>
        <authorList>
            <person name="Olson J.B."/>
        </authorList>
    </citation>
    <scope>NUCLEOTIDE SEQUENCE [LARGE SCALE GENOMIC DNA]</scope>
    <source>
        <strain evidence="2 3">RB72</strain>
    </source>
</reference>
<organism evidence="2 3">
    <name type="scientific">Streptomyces scopuliridis RB72</name>
    <dbReference type="NCBI Taxonomy" id="1440053"/>
    <lineage>
        <taxon>Bacteria</taxon>
        <taxon>Bacillati</taxon>
        <taxon>Actinomycetota</taxon>
        <taxon>Actinomycetes</taxon>
        <taxon>Kitasatosporales</taxon>
        <taxon>Streptomycetaceae</taxon>
        <taxon>Streptomyces</taxon>
    </lineage>
</organism>
<feature type="transmembrane region" description="Helical" evidence="1">
    <location>
        <begin position="12"/>
        <end position="29"/>
    </location>
</feature>
<keyword evidence="1" id="KW-1133">Transmembrane helix</keyword>
<sequence length="31" mass="3174">MARERRSGERAAVGATVTVVALTAMVTAAQV</sequence>